<dbReference type="Proteomes" id="UP000006036">
    <property type="component" value="Chromosome 1"/>
</dbReference>
<protein>
    <submittedName>
        <fullName evidence="1">Uncharacterized protein</fullName>
    </submittedName>
</protein>
<dbReference type="AlphaFoldDB" id="A0AAI8QHS1"/>
<gene>
    <name evidence="1" type="ORF">HCBAA847_1885</name>
</gene>
<evidence type="ECO:0000313" key="2">
    <source>
        <dbReference type="Proteomes" id="UP000006036"/>
    </source>
</evidence>
<accession>A0AAI8QHS1</accession>
<sequence length="47" mass="5403">MALNEKIKRIKESNKTLDEIIYLHKVIHDIEITLGEILEAGAENEAR</sequence>
<name>A0AAI8QHS1_9HELI</name>
<reference evidence="1 2" key="1">
    <citation type="journal article" date="2012" name="J. Bacteriol.">
        <title>Complete Genome Sequence of Helicobacter cinaedi Type Strain ATCC BAA-847.</title>
        <authorList>
            <person name="Miyoshi-Akiyama T."/>
            <person name="Takeshita N."/>
            <person name="Ohmagari N."/>
            <person name="Kirikae T."/>
        </authorList>
    </citation>
    <scope>NUCLEOTIDE SEQUENCE [LARGE SCALE GENOMIC DNA]</scope>
    <source>
        <strain evidence="1 2">ATCC BAA-847</strain>
    </source>
</reference>
<proteinExistence type="predicted"/>
<organism evidence="1 2">
    <name type="scientific">Helicobacter cinaedi CCUG 18818 = ATCC BAA-847</name>
    <dbReference type="NCBI Taxonomy" id="537971"/>
    <lineage>
        <taxon>Bacteria</taxon>
        <taxon>Pseudomonadati</taxon>
        <taxon>Campylobacterota</taxon>
        <taxon>Epsilonproteobacteria</taxon>
        <taxon>Campylobacterales</taxon>
        <taxon>Helicobacteraceae</taxon>
        <taxon>Helicobacter</taxon>
    </lineage>
</organism>
<dbReference type="KEGG" id="hcb:HCBAA847_1885"/>
<dbReference type="EMBL" id="AP012492">
    <property type="protein sequence ID" value="BAM33105.1"/>
    <property type="molecule type" value="Genomic_DNA"/>
</dbReference>
<evidence type="ECO:0000313" key="1">
    <source>
        <dbReference type="EMBL" id="BAM33105.1"/>
    </source>
</evidence>